<dbReference type="Pfam" id="PF00528">
    <property type="entry name" value="BPD_transp_1"/>
    <property type="match status" value="1"/>
</dbReference>
<keyword evidence="4 7" id="KW-0812">Transmembrane</keyword>
<dbReference type="InterPro" id="IPR000515">
    <property type="entry name" value="MetI-like"/>
</dbReference>
<comment type="caution">
    <text evidence="9">The sequence shown here is derived from an EMBL/GenBank/DDBJ whole genome shotgun (WGS) entry which is preliminary data.</text>
</comment>
<evidence type="ECO:0000259" key="8">
    <source>
        <dbReference type="PROSITE" id="PS50928"/>
    </source>
</evidence>
<dbReference type="AlphaFoldDB" id="A0A7V4TIB6"/>
<feature type="transmembrane region" description="Helical" evidence="7">
    <location>
        <begin position="178"/>
        <end position="203"/>
    </location>
</feature>
<evidence type="ECO:0000256" key="7">
    <source>
        <dbReference type="RuleBase" id="RU363032"/>
    </source>
</evidence>
<accession>A0A7V4TIB6</accession>
<feature type="transmembrane region" description="Helical" evidence="7">
    <location>
        <begin position="95"/>
        <end position="116"/>
    </location>
</feature>
<dbReference type="PANTHER" id="PTHR43005:SF1">
    <property type="entry name" value="SPERMIDINE_PUTRESCINE TRANSPORT SYSTEM PERMEASE PROTEIN"/>
    <property type="match status" value="1"/>
</dbReference>
<dbReference type="InterPro" id="IPR035906">
    <property type="entry name" value="MetI-like_sf"/>
</dbReference>
<feature type="transmembrane region" description="Helical" evidence="7">
    <location>
        <begin position="287"/>
        <end position="306"/>
    </location>
</feature>
<feature type="transmembrane region" description="Helical" evidence="7">
    <location>
        <begin position="30"/>
        <end position="51"/>
    </location>
</feature>
<keyword evidence="5 7" id="KW-1133">Transmembrane helix</keyword>
<name>A0A7V4TIB6_9BACT</name>
<keyword evidence="3" id="KW-1003">Cell membrane</keyword>
<evidence type="ECO:0000313" key="9">
    <source>
        <dbReference type="EMBL" id="HGY40291.1"/>
    </source>
</evidence>
<dbReference type="GO" id="GO:0055085">
    <property type="term" value="P:transmembrane transport"/>
    <property type="evidence" value="ECO:0007669"/>
    <property type="project" value="InterPro"/>
</dbReference>
<feature type="transmembrane region" description="Helical" evidence="7">
    <location>
        <begin position="128"/>
        <end position="148"/>
    </location>
</feature>
<dbReference type="GO" id="GO:0005886">
    <property type="term" value="C:plasma membrane"/>
    <property type="evidence" value="ECO:0007669"/>
    <property type="project" value="UniProtKB-SubCell"/>
</dbReference>
<evidence type="ECO:0000256" key="4">
    <source>
        <dbReference type="ARBA" id="ARBA00022692"/>
    </source>
</evidence>
<dbReference type="SUPFAM" id="SSF161098">
    <property type="entry name" value="MetI-like"/>
    <property type="match status" value="1"/>
</dbReference>
<dbReference type="PROSITE" id="PS50928">
    <property type="entry name" value="ABC_TM1"/>
    <property type="match status" value="1"/>
</dbReference>
<evidence type="ECO:0000256" key="1">
    <source>
        <dbReference type="ARBA" id="ARBA00004651"/>
    </source>
</evidence>
<comment type="similarity">
    <text evidence="7">Belongs to the binding-protein-dependent transport system permease family.</text>
</comment>
<evidence type="ECO:0000256" key="5">
    <source>
        <dbReference type="ARBA" id="ARBA00022989"/>
    </source>
</evidence>
<evidence type="ECO:0000256" key="2">
    <source>
        <dbReference type="ARBA" id="ARBA00022448"/>
    </source>
</evidence>
<dbReference type="Gene3D" id="1.10.3720.10">
    <property type="entry name" value="MetI-like"/>
    <property type="match status" value="1"/>
</dbReference>
<dbReference type="SUPFAM" id="SSF160964">
    <property type="entry name" value="MalF N-terminal region-like"/>
    <property type="match status" value="1"/>
</dbReference>
<dbReference type="PANTHER" id="PTHR43005">
    <property type="entry name" value="BLR7065 PROTEIN"/>
    <property type="match status" value="1"/>
</dbReference>
<evidence type="ECO:0000256" key="3">
    <source>
        <dbReference type="ARBA" id="ARBA00022475"/>
    </source>
</evidence>
<dbReference type="CDD" id="cd06261">
    <property type="entry name" value="TM_PBP2"/>
    <property type="match status" value="1"/>
</dbReference>
<comment type="subcellular location">
    <subcellularLocation>
        <location evidence="1 7">Cell membrane</location>
        <topology evidence="1 7">Multi-pass membrane protein</topology>
    </subcellularLocation>
</comment>
<reference evidence="9" key="1">
    <citation type="journal article" date="2020" name="mSystems">
        <title>Genome- and Community-Level Interaction Insights into Carbon Utilization and Element Cycling Functions of Hydrothermarchaeota in Hydrothermal Sediment.</title>
        <authorList>
            <person name="Zhou Z."/>
            <person name="Liu Y."/>
            <person name="Xu W."/>
            <person name="Pan J."/>
            <person name="Luo Z.H."/>
            <person name="Li M."/>
        </authorList>
    </citation>
    <scope>NUCLEOTIDE SEQUENCE [LARGE SCALE GENOMIC DNA]</scope>
    <source>
        <strain evidence="9">SpSt-82</strain>
    </source>
</reference>
<proteinExistence type="inferred from homology"/>
<protein>
    <submittedName>
        <fullName evidence="9">Sugar ABC transporter permease</fullName>
    </submittedName>
</protein>
<keyword evidence="2 7" id="KW-0813">Transport</keyword>
<keyword evidence="6 7" id="KW-0472">Membrane</keyword>
<evidence type="ECO:0000256" key="6">
    <source>
        <dbReference type="ARBA" id="ARBA00023136"/>
    </source>
</evidence>
<feature type="domain" description="ABC transmembrane type-1" evidence="8">
    <location>
        <begin position="91"/>
        <end position="305"/>
    </location>
</feature>
<dbReference type="EMBL" id="DTIY01000085">
    <property type="protein sequence ID" value="HGY40291.1"/>
    <property type="molecule type" value="Genomic_DNA"/>
</dbReference>
<organism evidence="9">
    <name type="scientific">Candidatus Caldatribacterium saccharofermentans</name>
    <dbReference type="NCBI Taxonomy" id="1454753"/>
    <lineage>
        <taxon>Bacteria</taxon>
        <taxon>Pseudomonadati</taxon>
        <taxon>Atribacterota</taxon>
        <taxon>Atribacteria</taxon>
        <taxon>Atribacterales</taxon>
        <taxon>Candidatus Caldatribacteriaceae</taxon>
        <taxon>Candidatus Caldatribacterium</taxon>
    </lineage>
</organism>
<feature type="transmembrane region" description="Helical" evidence="7">
    <location>
        <begin position="224"/>
        <end position="249"/>
    </location>
</feature>
<gene>
    <name evidence="9" type="ORF">ENW11_10875</name>
</gene>
<sequence>MLRKFARNRSLEIITPRRGGIVVLGRRYKVAYIFLLPTLVYLLGFQVYPLFENIRLSFTDLSLLGGQKPQFIGWQNYRHFLLKDEKFWLIFRNTLLWVFGSVLWQFALGIPSALVLNQKFRTRGLWRGLILVPWVMPVVVVSIIWKWIFDGQWGILNFALREFHLISRNVIWLGNPRMVWFCLLLASAWKGFPYVAIMMLAGLQSIEKEVYEAARVDGAVGFALFRYITLPLLQPAIFVSGLVAIVTTWTKFELIWSLTEGGPGNATSTLATYIYSNSFVFYDMGRGASLAVLSTVVVLFISLFYVRTIHRSNV</sequence>